<dbReference type="EMBL" id="VTAW01000002">
    <property type="protein sequence ID" value="TYT63622.1"/>
    <property type="molecule type" value="Genomic_DNA"/>
</dbReference>
<dbReference type="Proteomes" id="UP000324104">
    <property type="component" value="Unassembled WGS sequence"/>
</dbReference>
<keyword evidence="2" id="KW-1185">Reference proteome</keyword>
<evidence type="ECO:0000313" key="2">
    <source>
        <dbReference type="Proteomes" id="UP000324104"/>
    </source>
</evidence>
<sequence>MNVESVVRAIDESGVEASLLERWRSEYREAERFDGEFSSIDVESYLDGFETILRSHVARRGS</sequence>
<dbReference type="RefSeq" id="WP_149080089.1">
    <property type="nucleotide sequence ID" value="NZ_VTAW01000002.1"/>
</dbReference>
<gene>
    <name evidence="1" type="ORF">FYC77_03315</name>
</gene>
<name>A0A5D5AUT7_9EURY</name>
<protein>
    <submittedName>
        <fullName evidence="1">Uncharacterized protein</fullName>
    </submittedName>
</protein>
<accession>A0A5D5AUT7</accession>
<reference evidence="1 2" key="1">
    <citation type="submission" date="2019-08" db="EMBL/GenBank/DDBJ databases">
        <title>Archaea genome.</title>
        <authorList>
            <person name="Kajale S."/>
            <person name="Shouche Y."/>
            <person name="Deshpande N."/>
            <person name="Sharma A."/>
        </authorList>
    </citation>
    <scope>NUCLEOTIDE SEQUENCE [LARGE SCALE GENOMIC DNA]</scope>
    <source>
        <strain evidence="1 2">ESP3B_9</strain>
    </source>
</reference>
<dbReference type="AlphaFoldDB" id="A0A5D5AUT7"/>
<organism evidence="1 2">
    <name type="scientific">Natrialba swarupiae</name>
    <dbReference type="NCBI Taxonomy" id="2448032"/>
    <lineage>
        <taxon>Archaea</taxon>
        <taxon>Methanobacteriati</taxon>
        <taxon>Methanobacteriota</taxon>
        <taxon>Stenosarchaea group</taxon>
        <taxon>Halobacteria</taxon>
        <taxon>Halobacteriales</taxon>
        <taxon>Natrialbaceae</taxon>
        <taxon>Natrialba</taxon>
    </lineage>
</organism>
<evidence type="ECO:0000313" key="1">
    <source>
        <dbReference type="EMBL" id="TYT63622.1"/>
    </source>
</evidence>
<proteinExistence type="predicted"/>
<comment type="caution">
    <text evidence="1">The sequence shown here is derived from an EMBL/GenBank/DDBJ whole genome shotgun (WGS) entry which is preliminary data.</text>
</comment>